<comment type="similarity">
    <text evidence="1">Belongs to the WrbA family.</text>
</comment>
<dbReference type="InterPro" id="IPR005025">
    <property type="entry name" value="FMN_Rdtase-like_dom"/>
</dbReference>
<evidence type="ECO:0000313" key="3">
    <source>
        <dbReference type="EMBL" id="OQD45683.1"/>
    </source>
</evidence>
<dbReference type="GO" id="GO:0003955">
    <property type="term" value="F:NAD(P)H dehydrogenase (quinone) activity"/>
    <property type="evidence" value="ECO:0007669"/>
    <property type="project" value="InterPro"/>
</dbReference>
<dbReference type="RefSeq" id="WP_070067145.1">
    <property type="nucleotide sequence ID" value="NZ_MJUW02000079.1"/>
</dbReference>
<dbReference type="EMBL" id="MJUW02000079">
    <property type="protein sequence ID" value="OQD45683.1"/>
    <property type="molecule type" value="Genomic_DNA"/>
</dbReference>
<evidence type="ECO:0000259" key="2">
    <source>
        <dbReference type="PROSITE" id="PS50902"/>
    </source>
</evidence>
<dbReference type="NCBIfam" id="TIGR01755">
    <property type="entry name" value="flav_wrbA"/>
    <property type="match status" value="1"/>
</dbReference>
<dbReference type="InterPro" id="IPR010089">
    <property type="entry name" value="Flavoprotein_WrbA-like"/>
</dbReference>
<evidence type="ECO:0000313" key="4">
    <source>
        <dbReference type="Proteomes" id="UP000242219"/>
    </source>
</evidence>
<dbReference type="InterPro" id="IPR008254">
    <property type="entry name" value="Flavodoxin/NO_synth"/>
</dbReference>
<dbReference type="PANTHER" id="PTHR30546">
    <property type="entry name" value="FLAVODOXIN-RELATED PROTEIN WRBA-RELATED"/>
    <property type="match status" value="1"/>
</dbReference>
<feature type="domain" description="Flavodoxin-like" evidence="2">
    <location>
        <begin position="3"/>
        <end position="194"/>
    </location>
</feature>
<dbReference type="Pfam" id="PF03358">
    <property type="entry name" value="FMN_red"/>
    <property type="match status" value="1"/>
</dbReference>
<dbReference type="NCBIfam" id="NF002999">
    <property type="entry name" value="PRK03767.1"/>
    <property type="match status" value="1"/>
</dbReference>
<dbReference type="FunFam" id="3.40.50.360:FF:000001">
    <property type="entry name" value="NAD(P)H dehydrogenase (Quinone) FQR1-like"/>
    <property type="match status" value="1"/>
</dbReference>
<protein>
    <submittedName>
        <fullName evidence="3">NAD(P)H:quinone oxidoreductase, type IV</fullName>
    </submittedName>
</protein>
<comment type="caution">
    <text evidence="3">The sequence shown here is derived from an EMBL/GenBank/DDBJ whole genome shotgun (WGS) entry which is preliminary data.</text>
</comment>
<keyword evidence="4" id="KW-1185">Reference proteome</keyword>
<dbReference type="PROSITE" id="PS50902">
    <property type="entry name" value="FLAVODOXIN_LIKE"/>
    <property type="match status" value="1"/>
</dbReference>
<evidence type="ECO:0000256" key="1">
    <source>
        <dbReference type="ARBA" id="ARBA00006961"/>
    </source>
</evidence>
<dbReference type="PANTHER" id="PTHR30546:SF23">
    <property type="entry name" value="FLAVOPROTEIN-LIKE PROTEIN YCP4-RELATED"/>
    <property type="match status" value="1"/>
</dbReference>
<dbReference type="Proteomes" id="UP000242219">
    <property type="component" value="Unassembled WGS sequence"/>
</dbReference>
<name>A0A1V6LZW6_9BACT</name>
<accession>A0A1V6LZW6</accession>
<reference evidence="3 4" key="1">
    <citation type="journal article" date="2016" name="Genome Announc.">
        <title>Draft Genome Sequence of the Anaerobic Ammonium-Oxidizing Bacterium 'Candidatus Brocadia sp. 40'.</title>
        <authorList>
            <person name="Ali M."/>
            <person name="Haroon M.F."/>
            <person name="Narita Y."/>
            <person name="Zhang L."/>
            <person name="Rangel Shaw D."/>
            <person name="Okabe S."/>
            <person name="Saikaly P.E."/>
        </authorList>
    </citation>
    <scope>NUCLEOTIDE SEQUENCE [LARGE SCALE GENOMIC DNA]</scope>
    <source>
        <strain evidence="3 4">40</strain>
    </source>
</reference>
<sequence length="203" mass="22121">MQVLILYYSTYGNVYKMAKLVAEGVNEIKGAEPLIRKVPELIPSSVIESREDMKVGREMQKDIPLVTLDDFKRAGAIAFGTPTRFGNVSAQLKNQIDQLTSLWFTGELEGKPAGIFVSTASLHGGQETTIFTLMAPLLHLGMILVGVPYSVKELFSTQGGGSPYGPGHIAGVDSKRDIDQQEATICRALGRRLAEVGLRLQKK</sequence>
<gene>
    <name evidence="3" type="ORF">BIY37_07185</name>
</gene>
<dbReference type="InterPro" id="IPR029039">
    <property type="entry name" value="Flavoprotein-like_sf"/>
</dbReference>
<dbReference type="GO" id="GO:0010181">
    <property type="term" value="F:FMN binding"/>
    <property type="evidence" value="ECO:0007669"/>
    <property type="project" value="InterPro"/>
</dbReference>
<dbReference type="SUPFAM" id="SSF52218">
    <property type="entry name" value="Flavoproteins"/>
    <property type="match status" value="1"/>
</dbReference>
<dbReference type="GO" id="GO:0016020">
    <property type="term" value="C:membrane"/>
    <property type="evidence" value="ECO:0007669"/>
    <property type="project" value="TreeGrafter"/>
</dbReference>
<dbReference type="AlphaFoldDB" id="A0A1V6LZW6"/>
<organism evidence="3 4">
    <name type="scientific">Candidatus Brocadia sapporoensis</name>
    <dbReference type="NCBI Taxonomy" id="392547"/>
    <lineage>
        <taxon>Bacteria</taxon>
        <taxon>Pseudomonadati</taxon>
        <taxon>Planctomycetota</taxon>
        <taxon>Candidatus Brocadiia</taxon>
        <taxon>Candidatus Brocadiales</taxon>
        <taxon>Candidatus Brocadiaceae</taxon>
        <taxon>Candidatus Brocadia</taxon>
    </lineage>
</organism>
<proteinExistence type="inferred from homology"/>
<dbReference type="Gene3D" id="3.40.50.360">
    <property type="match status" value="1"/>
</dbReference>